<evidence type="ECO:0000256" key="6">
    <source>
        <dbReference type="ARBA" id="ARBA00022786"/>
    </source>
</evidence>
<evidence type="ECO:0000256" key="1">
    <source>
        <dbReference type="ARBA" id="ARBA00004906"/>
    </source>
</evidence>
<protein>
    <recommendedName>
        <fullName evidence="9">RING-type domain-containing protein</fullName>
    </recommendedName>
</protein>
<dbReference type="CDD" id="cd20353">
    <property type="entry name" value="Rcat_RBR_RNF216"/>
    <property type="match status" value="1"/>
</dbReference>
<dbReference type="Gene3D" id="1.20.120.1750">
    <property type="match status" value="1"/>
</dbReference>
<keyword evidence="4" id="KW-0677">Repeat</keyword>
<dbReference type="GeneID" id="98125705"/>
<keyword evidence="6" id="KW-0833">Ubl conjugation pathway</keyword>
<feature type="domain" description="RING-type" evidence="9">
    <location>
        <begin position="361"/>
        <end position="560"/>
    </location>
</feature>
<evidence type="ECO:0000313" key="11">
    <source>
        <dbReference type="Proteomes" id="UP001600064"/>
    </source>
</evidence>
<feature type="compositionally biased region" description="Low complexity" evidence="8">
    <location>
        <begin position="699"/>
        <end position="708"/>
    </location>
</feature>
<evidence type="ECO:0000313" key="10">
    <source>
        <dbReference type="EMBL" id="KAL2267282.1"/>
    </source>
</evidence>
<dbReference type="Proteomes" id="UP001600064">
    <property type="component" value="Unassembled WGS sequence"/>
</dbReference>
<evidence type="ECO:0000256" key="2">
    <source>
        <dbReference type="ARBA" id="ARBA00022679"/>
    </source>
</evidence>
<comment type="pathway">
    <text evidence="1">Protein modification; protein ubiquitination.</text>
</comment>
<comment type="caution">
    <text evidence="10">The sequence shown here is derived from an EMBL/GenBank/DDBJ whole genome shotgun (WGS) entry which is preliminary data.</text>
</comment>
<keyword evidence="7" id="KW-0862">Zinc</keyword>
<sequence length="931" mass="101882">MNDFNEFWPGPRAALGLGGPLGEREGVIVIPDSPSPPRRAPSPLTIPSSPRPPPALRLAPPSPFFGRKADAFDPPGPDVSHRPGFELPVPKKAARPLGVLDGPELIALTADGFKHMAPDFLLKPLEDQPWPNPGEQDGKMAQCEEAVRACFPDICPNFLRDQGLRHLWDSHAVVSGILDDIEQGKQYPKRESRRKRKRDDEKEAENVEEGSDEAARKRLAAMDPRLASKDRTYVKRYIQTAKSLLKDEFPQLYVADVESVLKQHDYKIYPAYLELDKATWDPTAAPARVKKGRAGGRRSSHAAEAARVSPTESDKDAVAAFEVARKECRAKADARHAKEREKKLAEEAEKANFERAKAEGTVAECGCCFDEMALNRMVHCDASGAVHWFCLECAKRMAEHVIGSSQYLLRCMATDGCDATFARDQRELFLDGKMAKALDKIEQEAVIRMAGIENLVQCPFCDYAAEYPPVEENKEFRCEDPGCGIVSCRLVIEEAMSAALIRKCNKCGTPFIKENGCNKMRCTRSGCKNTQCYVCSESCDYSHFDDPSRGGKPGNCPLFDNVEDRHRDEVRRAEEEARKKVIESNPLVDVEMLKIQFSDKVKEGEERRKGPPNAPPPPPLRRGGPMEAADGMAHGVGLAGNVVIPPPPAPQPAPPAHQHQWLGHILPDQRDLYRPRLQPPVYPPIDKFGLGFFGFDGYPPRAARAGQPPQGPDPASPNAQRPRAQPPQQQPPQAFGAEMLVPAQPLDAPQPQAPGQPLDLRRQFQPVPSLLPAIAAVQPAPAVHPSWNIAAVLPSVPRPAENAPFAMYGFPNDPKIPPPEEENMAAPAQAETPPILTHPAQASPAQQSPFARLRPPLAATVVSGPEPAQPAQPAAAAPAPAVPSAFYHHFPIFPGQPPIPAAAGRAPQPNGHVRQALGWTRHPGQLHHLHE</sequence>
<keyword evidence="2" id="KW-0808">Transferase</keyword>
<evidence type="ECO:0000256" key="8">
    <source>
        <dbReference type="SAM" id="MobiDB-lite"/>
    </source>
</evidence>
<proteinExistence type="predicted"/>
<feature type="compositionally biased region" description="Basic residues" evidence="8">
    <location>
        <begin position="291"/>
        <end position="300"/>
    </location>
</feature>
<dbReference type="PANTHER" id="PTHR22770">
    <property type="entry name" value="UBIQUITIN CONJUGATING ENZYME 7 INTERACTING PROTEIN-RELATED"/>
    <property type="match status" value="1"/>
</dbReference>
<dbReference type="InterPro" id="IPR047544">
    <property type="entry name" value="RING-HC_RBR_RNF216"/>
</dbReference>
<evidence type="ECO:0000256" key="4">
    <source>
        <dbReference type="ARBA" id="ARBA00022737"/>
    </source>
</evidence>
<keyword evidence="5" id="KW-0863">Zinc-finger</keyword>
<dbReference type="EMBL" id="JAZGUE010000004">
    <property type="protein sequence ID" value="KAL2267282.1"/>
    <property type="molecule type" value="Genomic_DNA"/>
</dbReference>
<organism evidence="10 11">
    <name type="scientific">Remersonia thermophila</name>
    <dbReference type="NCBI Taxonomy" id="72144"/>
    <lineage>
        <taxon>Eukaryota</taxon>
        <taxon>Fungi</taxon>
        <taxon>Dikarya</taxon>
        <taxon>Ascomycota</taxon>
        <taxon>Pezizomycotina</taxon>
        <taxon>Sordariomycetes</taxon>
        <taxon>Sordariomycetidae</taxon>
        <taxon>Sordariales</taxon>
        <taxon>Sordariales incertae sedis</taxon>
        <taxon>Remersonia</taxon>
    </lineage>
</organism>
<dbReference type="SUPFAM" id="SSF57850">
    <property type="entry name" value="RING/U-box"/>
    <property type="match status" value="1"/>
</dbReference>
<keyword evidence="3" id="KW-0479">Metal-binding</keyword>
<gene>
    <name evidence="10" type="ORF">VTJ83DRAFT_4559</name>
</gene>
<feature type="region of interest" description="Disordered" evidence="8">
    <location>
        <begin position="600"/>
        <end position="632"/>
    </location>
</feature>
<dbReference type="PROSITE" id="PS51873">
    <property type="entry name" value="TRIAD"/>
    <property type="match status" value="1"/>
</dbReference>
<reference evidence="10 11" key="1">
    <citation type="journal article" date="2024" name="Commun. Biol.">
        <title>Comparative genomic analysis of thermophilic fungi reveals convergent evolutionary adaptations and gene losses.</title>
        <authorList>
            <person name="Steindorff A.S."/>
            <person name="Aguilar-Pontes M.V."/>
            <person name="Robinson A.J."/>
            <person name="Andreopoulos B."/>
            <person name="LaButti K."/>
            <person name="Kuo A."/>
            <person name="Mondo S."/>
            <person name="Riley R."/>
            <person name="Otillar R."/>
            <person name="Haridas S."/>
            <person name="Lipzen A."/>
            <person name="Grimwood J."/>
            <person name="Schmutz J."/>
            <person name="Clum A."/>
            <person name="Reid I.D."/>
            <person name="Moisan M.C."/>
            <person name="Butler G."/>
            <person name="Nguyen T.T.M."/>
            <person name="Dewar K."/>
            <person name="Conant G."/>
            <person name="Drula E."/>
            <person name="Henrissat B."/>
            <person name="Hansel C."/>
            <person name="Singer S."/>
            <person name="Hutchinson M.I."/>
            <person name="de Vries R.P."/>
            <person name="Natvig D.O."/>
            <person name="Powell A.J."/>
            <person name="Tsang A."/>
            <person name="Grigoriev I.V."/>
        </authorList>
    </citation>
    <scope>NUCLEOTIDE SEQUENCE [LARGE SCALE GENOMIC DNA]</scope>
    <source>
        <strain evidence="10 11">ATCC 22073</strain>
    </source>
</reference>
<dbReference type="InterPro" id="IPR047546">
    <property type="entry name" value="Rcat_RBR_RNF216"/>
</dbReference>
<feature type="region of interest" description="Disordered" evidence="8">
    <location>
        <begin position="185"/>
        <end position="216"/>
    </location>
</feature>
<evidence type="ECO:0000256" key="5">
    <source>
        <dbReference type="ARBA" id="ARBA00022771"/>
    </source>
</evidence>
<accession>A0ABR4DAI4</accession>
<feature type="compositionally biased region" description="Basic and acidic residues" evidence="8">
    <location>
        <begin position="600"/>
        <end position="609"/>
    </location>
</feature>
<dbReference type="PANTHER" id="PTHR22770:SF47">
    <property type="entry name" value="E3 UBIQUITIN-PROTEIN LIGASE RNF216"/>
    <property type="match status" value="1"/>
</dbReference>
<dbReference type="InterPro" id="IPR047545">
    <property type="entry name" value="BRcat_RBR_RNF216"/>
</dbReference>
<dbReference type="InterPro" id="IPR044066">
    <property type="entry name" value="TRIAD_supradom"/>
</dbReference>
<dbReference type="Pfam" id="PF26200">
    <property type="entry name" value="Rcat_RNF216"/>
    <property type="match status" value="1"/>
</dbReference>
<dbReference type="CDD" id="cd20339">
    <property type="entry name" value="BRcat_RBR_RNF216"/>
    <property type="match status" value="1"/>
</dbReference>
<feature type="region of interest" description="Disordered" evidence="8">
    <location>
        <begin position="1"/>
        <end position="60"/>
    </location>
</feature>
<feature type="region of interest" description="Disordered" evidence="8">
    <location>
        <begin position="699"/>
        <end position="733"/>
    </location>
</feature>
<feature type="compositionally biased region" description="Pro residues" evidence="8">
    <location>
        <begin position="49"/>
        <end position="60"/>
    </location>
</feature>
<keyword evidence="11" id="KW-1185">Reference proteome</keyword>
<dbReference type="RefSeq" id="XP_070866009.1">
    <property type="nucleotide sequence ID" value="XM_071011061.1"/>
</dbReference>
<evidence type="ECO:0000259" key="9">
    <source>
        <dbReference type="PROSITE" id="PS51873"/>
    </source>
</evidence>
<evidence type="ECO:0000256" key="7">
    <source>
        <dbReference type="ARBA" id="ARBA00022833"/>
    </source>
</evidence>
<name>A0ABR4DAI4_9PEZI</name>
<evidence type="ECO:0000256" key="3">
    <source>
        <dbReference type="ARBA" id="ARBA00022723"/>
    </source>
</evidence>
<dbReference type="CDD" id="cd16630">
    <property type="entry name" value="RING-HC_RBR_RNF216"/>
    <property type="match status" value="1"/>
</dbReference>
<dbReference type="InterPro" id="IPR051628">
    <property type="entry name" value="LUBAC_E3_Ligases"/>
</dbReference>
<feature type="region of interest" description="Disordered" evidence="8">
    <location>
        <begin position="291"/>
        <end position="311"/>
    </location>
</feature>